<dbReference type="RefSeq" id="WP_382170451.1">
    <property type="nucleotide sequence ID" value="NZ_JBHRXX010000001.1"/>
</dbReference>
<dbReference type="Proteomes" id="UP001595729">
    <property type="component" value="Unassembled WGS sequence"/>
</dbReference>
<keyword evidence="2" id="KW-1185">Reference proteome</keyword>
<reference evidence="2" key="1">
    <citation type="journal article" date="2019" name="Int. J. Syst. Evol. Microbiol.">
        <title>The Global Catalogue of Microorganisms (GCM) 10K type strain sequencing project: providing services to taxonomists for standard genome sequencing and annotation.</title>
        <authorList>
            <consortium name="The Broad Institute Genomics Platform"/>
            <consortium name="The Broad Institute Genome Sequencing Center for Infectious Disease"/>
            <person name="Wu L."/>
            <person name="Ma J."/>
        </authorList>
    </citation>
    <scope>NUCLEOTIDE SEQUENCE [LARGE SCALE GENOMIC DNA]</scope>
    <source>
        <strain evidence="2">KCTC 42501</strain>
    </source>
</reference>
<name>A0ABV7VY54_9BURK</name>
<dbReference type="EMBL" id="JBHRXX010000001">
    <property type="protein sequence ID" value="MFC3682473.1"/>
    <property type="molecule type" value="Genomic_DNA"/>
</dbReference>
<dbReference type="Pfam" id="PF09938">
    <property type="entry name" value="DUF2170"/>
    <property type="match status" value="1"/>
</dbReference>
<proteinExistence type="predicted"/>
<accession>A0ABV7VY54</accession>
<protein>
    <submittedName>
        <fullName evidence="1">YjfI family protein</fullName>
    </submittedName>
</protein>
<dbReference type="InterPro" id="IPR019231">
    <property type="entry name" value="DUF2170"/>
</dbReference>
<sequence length="150" mass="16503">MRSPINAKDTGTMKQLLEKLQGLDDMIAQTTGGMVVNLQPIAGDVPVVQVSIEGRQELPIFVTTSDSQLLCMCYLWADDEVRPERRAELLQTLLELNPAVPLSSFGRVGDRFVLFGALSRQARTQDIAEEIVVLSDNALDALDALSEFLK</sequence>
<evidence type="ECO:0000313" key="1">
    <source>
        <dbReference type="EMBL" id="MFC3682473.1"/>
    </source>
</evidence>
<evidence type="ECO:0000313" key="2">
    <source>
        <dbReference type="Proteomes" id="UP001595729"/>
    </source>
</evidence>
<gene>
    <name evidence="1" type="ORF">ACFOPI_02640</name>
</gene>
<comment type="caution">
    <text evidence="1">The sequence shown here is derived from an EMBL/GenBank/DDBJ whole genome shotgun (WGS) entry which is preliminary data.</text>
</comment>
<organism evidence="1 2">
    <name type="scientific">Hydrogenophaga luteola</name>
    <dbReference type="NCBI Taxonomy" id="1591122"/>
    <lineage>
        <taxon>Bacteria</taxon>
        <taxon>Pseudomonadati</taxon>
        <taxon>Pseudomonadota</taxon>
        <taxon>Betaproteobacteria</taxon>
        <taxon>Burkholderiales</taxon>
        <taxon>Comamonadaceae</taxon>
        <taxon>Hydrogenophaga</taxon>
    </lineage>
</organism>